<keyword evidence="2" id="KW-1185">Reference proteome</keyword>
<gene>
    <name evidence="1" type="ORF">GIW75_03590</name>
</gene>
<organism evidence="1 2">
    <name type="scientific">Pseudomonas proteolytica</name>
    <dbReference type="NCBI Taxonomy" id="219574"/>
    <lineage>
        <taxon>Bacteria</taxon>
        <taxon>Pseudomonadati</taxon>
        <taxon>Pseudomonadota</taxon>
        <taxon>Gammaproteobacteria</taxon>
        <taxon>Pseudomonadales</taxon>
        <taxon>Pseudomonadaceae</taxon>
        <taxon>Pseudomonas</taxon>
    </lineage>
</organism>
<protein>
    <submittedName>
        <fullName evidence="1">Uncharacterized protein</fullName>
    </submittedName>
</protein>
<proteinExistence type="predicted"/>
<sequence length="79" mass="8952">MNWFKRLFLAESQAPGEPGIEQSGLEVTKFCGMTIQNFVRGEWVIAGPFPCGQPDCKTCNPMTPQRAAKINERFFRERG</sequence>
<name>A0AAW5A0J8_9PSED</name>
<reference evidence="1 2" key="1">
    <citation type="submission" date="2019-11" db="EMBL/GenBank/DDBJ databases">
        <title>Epiphytic Pseudomonas syringae from cherry orchards.</title>
        <authorList>
            <person name="Hulin M.T."/>
        </authorList>
    </citation>
    <scope>NUCLEOTIDE SEQUENCE [LARGE SCALE GENOMIC DNA]</scope>
    <source>
        <strain evidence="1 2">PA-6-9F</strain>
    </source>
</reference>
<dbReference type="EMBL" id="WKEW01000006">
    <property type="protein sequence ID" value="MCF5056060.1"/>
    <property type="molecule type" value="Genomic_DNA"/>
</dbReference>
<accession>A0AAW5A0J8</accession>
<dbReference type="Proteomes" id="UP000814172">
    <property type="component" value="Unassembled WGS sequence"/>
</dbReference>
<comment type="caution">
    <text evidence="1">The sequence shown here is derived from an EMBL/GenBank/DDBJ whole genome shotgun (WGS) entry which is preliminary data.</text>
</comment>
<dbReference type="RefSeq" id="WP_236299058.1">
    <property type="nucleotide sequence ID" value="NZ_WKEB01000021.1"/>
</dbReference>
<evidence type="ECO:0000313" key="2">
    <source>
        <dbReference type="Proteomes" id="UP000814172"/>
    </source>
</evidence>
<dbReference type="AlphaFoldDB" id="A0AAW5A0J8"/>
<evidence type="ECO:0000313" key="1">
    <source>
        <dbReference type="EMBL" id="MCF5056060.1"/>
    </source>
</evidence>